<name>A0ABC9BRF7_9POAL</name>
<dbReference type="Proteomes" id="UP001497457">
    <property type="component" value="Chromosome 27b"/>
</dbReference>
<dbReference type="GO" id="GO:0000166">
    <property type="term" value="F:nucleotide binding"/>
    <property type="evidence" value="ECO:0007669"/>
    <property type="project" value="UniProtKB-KW"/>
</dbReference>
<sequence length="297" mass="33863">MGGVTASALMGVLEPLLGNLSTMLSQEFNKIKNVHNQIEFLRDELLSMSATLETMSEPDEQSTQAQVWMGQLRDLSYEIEDRIETFMLLGQDNTGDGFIKKVINVITGLKKRYDIGNKINELKDRALEISDRRKRYRLDPSVSCPKSVVMDPRLPGLFEESEKLVGIDVQRDKIVNLLTDGTDVHMRKVLSIVGYGGLGKTTLANQVLHKIKNKFDCTGFVSVSRERNVKKVLTDVLLEFSKTESLFIANQNEDSARMQEDLRMRRLEYSQLVEMNRNYLKNKRYAILPTKIDPLVD</sequence>
<reference evidence="8" key="1">
    <citation type="submission" date="2024-10" db="EMBL/GenBank/DDBJ databases">
        <authorList>
            <person name="Ryan C."/>
        </authorList>
    </citation>
    <scope>NUCLEOTIDE SEQUENCE [LARGE SCALE GENOMIC DNA]</scope>
</reference>
<keyword evidence="5" id="KW-0611">Plant defense</keyword>
<dbReference type="InterPro" id="IPR027417">
    <property type="entry name" value="P-loop_NTPase"/>
</dbReference>
<dbReference type="EMBL" id="OZ075137">
    <property type="protein sequence ID" value="CAL5006451.1"/>
    <property type="molecule type" value="Genomic_DNA"/>
</dbReference>
<keyword evidence="3" id="KW-0677">Repeat</keyword>
<dbReference type="GO" id="GO:0006952">
    <property type="term" value="P:defense response"/>
    <property type="evidence" value="ECO:0007669"/>
    <property type="project" value="UniProtKB-KW"/>
</dbReference>
<evidence type="ECO:0000256" key="4">
    <source>
        <dbReference type="ARBA" id="ARBA00022741"/>
    </source>
</evidence>
<proteinExistence type="inferred from homology"/>
<protein>
    <recommendedName>
        <fullName evidence="10">Disease resistance protein</fullName>
    </recommendedName>
</protein>
<comment type="similarity">
    <text evidence="1">Belongs to the disease resistance NB-LRR family.</text>
</comment>
<evidence type="ECO:0000259" key="6">
    <source>
        <dbReference type="Pfam" id="PF00931"/>
    </source>
</evidence>
<dbReference type="InterPro" id="IPR002182">
    <property type="entry name" value="NB-ARC"/>
</dbReference>
<dbReference type="Gene3D" id="1.20.5.4130">
    <property type="match status" value="1"/>
</dbReference>
<evidence type="ECO:0008006" key="10">
    <source>
        <dbReference type="Google" id="ProtNLM"/>
    </source>
</evidence>
<keyword evidence="2" id="KW-0433">Leucine-rich repeat</keyword>
<accession>A0ABC9BRF7</accession>
<dbReference type="InterPro" id="IPR041118">
    <property type="entry name" value="Rx_N"/>
</dbReference>
<feature type="domain" description="Disease resistance N-terminal" evidence="7">
    <location>
        <begin position="12"/>
        <end position="90"/>
    </location>
</feature>
<evidence type="ECO:0000256" key="3">
    <source>
        <dbReference type="ARBA" id="ARBA00022737"/>
    </source>
</evidence>
<gene>
    <name evidence="8" type="ORF">URODEC1_LOCUS68038</name>
</gene>
<dbReference type="CDD" id="cd14798">
    <property type="entry name" value="RX-CC_like"/>
    <property type="match status" value="1"/>
</dbReference>
<dbReference type="Pfam" id="PF00931">
    <property type="entry name" value="NB-ARC"/>
    <property type="match status" value="1"/>
</dbReference>
<evidence type="ECO:0000256" key="5">
    <source>
        <dbReference type="ARBA" id="ARBA00022821"/>
    </source>
</evidence>
<dbReference type="AlphaFoldDB" id="A0ABC9BRF7"/>
<dbReference type="PANTHER" id="PTHR19338">
    <property type="entry name" value="TRANSLOCASE OF INNER MITOCHONDRIAL MEMBRANE 13 HOMOLOG"/>
    <property type="match status" value="1"/>
</dbReference>
<keyword evidence="4" id="KW-0547">Nucleotide-binding</keyword>
<dbReference type="PANTHER" id="PTHR19338:SF45">
    <property type="entry name" value="RX N-TERMINAL DOMAIN-CONTAINING PROTEIN"/>
    <property type="match status" value="1"/>
</dbReference>
<dbReference type="SUPFAM" id="SSF52540">
    <property type="entry name" value="P-loop containing nucleoside triphosphate hydrolases"/>
    <property type="match status" value="1"/>
</dbReference>
<evidence type="ECO:0000256" key="1">
    <source>
        <dbReference type="ARBA" id="ARBA00008894"/>
    </source>
</evidence>
<evidence type="ECO:0000256" key="2">
    <source>
        <dbReference type="ARBA" id="ARBA00022614"/>
    </source>
</evidence>
<evidence type="ECO:0000259" key="7">
    <source>
        <dbReference type="Pfam" id="PF18052"/>
    </source>
</evidence>
<feature type="domain" description="NB-ARC" evidence="6">
    <location>
        <begin position="172"/>
        <end position="287"/>
    </location>
</feature>
<organism evidence="8 9">
    <name type="scientific">Urochloa decumbens</name>
    <dbReference type="NCBI Taxonomy" id="240449"/>
    <lineage>
        <taxon>Eukaryota</taxon>
        <taxon>Viridiplantae</taxon>
        <taxon>Streptophyta</taxon>
        <taxon>Embryophyta</taxon>
        <taxon>Tracheophyta</taxon>
        <taxon>Spermatophyta</taxon>
        <taxon>Magnoliopsida</taxon>
        <taxon>Liliopsida</taxon>
        <taxon>Poales</taxon>
        <taxon>Poaceae</taxon>
        <taxon>PACMAD clade</taxon>
        <taxon>Panicoideae</taxon>
        <taxon>Panicodae</taxon>
        <taxon>Paniceae</taxon>
        <taxon>Melinidinae</taxon>
        <taxon>Urochloa</taxon>
    </lineage>
</organism>
<keyword evidence="9" id="KW-1185">Reference proteome</keyword>
<evidence type="ECO:0000313" key="9">
    <source>
        <dbReference type="Proteomes" id="UP001497457"/>
    </source>
</evidence>
<dbReference type="Pfam" id="PF18052">
    <property type="entry name" value="Rx_N"/>
    <property type="match status" value="1"/>
</dbReference>
<dbReference type="Gene3D" id="3.40.50.300">
    <property type="entry name" value="P-loop containing nucleotide triphosphate hydrolases"/>
    <property type="match status" value="1"/>
</dbReference>
<evidence type="ECO:0000313" key="8">
    <source>
        <dbReference type="EMBL" id="CAL5006451.1"/>
    </source>
</evidence>
<dbReference type="InterPro" id="IPR038005">
    <property type="entry name" value="RX-like_CC"/>
</dbReference>